<evidence type="ECO:0000313" key="2">
    <source>
        <dbReference type="EMBL" id="RHW35893.1"/>
    </source>
</evidence>
<accession>A0A396S5W3</accession>
<reference evidence="2 3" key="1">
    <citation type="submission" date="2018-08" db="EMBL/GenBank/DDBJ databases">
        <title>Lysinibacillus sp. YLB-03 draft genome sequence.</title>
        <authorList>
            <person name="Yu L."/>
        </authorList>
    </citation>
    <scope>NUCLEOTIDE SEQUENCE [LARGE SCALE GENOMIC DNA]</scope>
    <source>
        <strain evidence="2 3">YLB-03</strain>
    </source>
</reference>
<proteinExistence type="predicted"/>
<feature type="transmembrane region" description="Helical" evidence="1">
    <location>
        <begin position="72"/>
        <end position="90"/>
    </location>
</feature>
<gene>
    <name evidence="2" type="ORF">D1B33_12410</name>
</gene>
<dbReference type="AlphaFoldDB" id="A0A396S5W3"/>
<evidence type="ECO:0000256" key="1">
    <source>
        <dbReference type="SAM" id="Phobius"/>
    </source>
</evidence>
<protein>
    <recommendedName>
        <fullName evidence="4">DoxX family membrane protein</fullName>
    </recommendedName>
</protein>
<dbReference type="Proteomes" id="UP000265692">
    <property type="component" value="Unassembled WGS sequence"/>
</dbReference>
<dbReference type="RefSeq" id="WP_118876712.1">
    <property type="nucleotide sequence ID" value="NZ_QWEI01000006.1"/>
</dbReference>
<organism evidence="2 3">
    <name type="scientific">Ureibacillus yapensis</name>
    <dbReference type="NCBI Taxonomy" id="2304605"/>
    <lineage>
        <taxon>Bacteria</taxon>
        <taxon>Bacillati</taxon>
        <taxon>Bacillota</taxon>
        <taxon>Bacilli</taxon>
        <taxon>Bacillales</taxon>
        <taxon>Caryophanaceae</taxon>
        <taxon>Ureibacillus</taxon>
    </lineage>
</organism>
<feature type="transmembrane region" description="Helical" evidence="1">
    <location>
        <begin position="47"/>
        <end position="65"/>
    </location>
</feature>
<evidence type="ECO:0000313" key="3">
    <source>
        <dbReference type="Proteomes" id="UP000265692"/>
    </source>
</evidence>
<dbReference type="EMBL" id="QWEI01000006">
    <property type="protein sequence ID" value="RHW35893.1"/>
    <property type="molecule type" value="Genomic_DNA"/>
</dbReference>
<keyword evidence="1" id="KW-0472">Membrane</keyword>
<sequence>MNVWIRIAELLLGIIFLGAGLNGYVVLFGFEAFAPTSPAAMEFLGDGHFLALEKGVEIIAGTFLLIGRFVPLVLIVLASIVVNILAFHLFVDSDLLVLALFVTVLEGFLVWYYRESFKGILEGKPKVNKK</sequence>
<keyword evidence="3" id="KW-1185">Reference proteome</keyword>
<feature type="transmembrane region" description="Helical" evidence="1">
    <location>
        <begin position="7"/>
        <end position="27"/>
    </location>
</feature>
<comment type="caution">
    <text evidence="2">The sequence shown here is derived from an EMBL/GenBank/DDBJ whole genome shotgun (WGS) entry which is preliminary data.</text>
</comment>
<keyword evidence="1" id="KW-1133">Transmembrane helix</keyword>
<feature type="transmembrane region" description="Helical" evidence="1">
    <location>
        <begin position="96"/>
        <end position="113"/>
    </location>
</feature>
<keyword evidence="1" id="KW-0812">Transmembrane</keyword>
<name>A0A396S5W3_9BACL</name>
<dbReference type="OrthoDB" id="2893048at2"/>
<evidence type="ECO:0008006" key="4">
    <source>
        <dbReference type="Google" id="ProtNLM"/>
    </source>
</evidence>